<proteinExistence type="inferred from homology"/>
<feature type="binding site" evidence="5 8">
    <location>
        <begin position="147"/>
        <end position="149"/>
    </location>
    <ligand>
        <name>substrate</name>
    </ligand>
</feature>
<dbReference type="Pfam" id="PF21948">
    <property type="entry name" value="LplA-B_cat"/>
    <property type="match status" value="1"/>
</dbReference>
<evidence type="ECO:0000256" key="5">
    <source>
        <dbReference type="HAMAP-Rule" id="MF_00013"/>
    </source>
</evidence>
<evidence type="ECO:0000256" key="1">
    <source>
        <dbReference type="ARBA" id="ARBA00004821"/>
    </source>
</evidence>
<dbReference type="PROSITE" id="PS01313">
    <property type="entry name" value="LIPB"/>
    <property type="match status" value="1"/>
</dbReference>
<name>A0A937XFW5_UNCW3</name>
<reference evidence="11" key="1">
    <citation type="submission" date="2019-03" db="EMBL/GenBank/DDBJ databases">
        <title>Lake Tanganyika Metagenome-Assembled Genomes (MAGs).</title>
        <authorList>
            <person name="Tran P."/>
        </authorList>
    </citation>
    <scope>NUCLEOTIDE SEQUENCE</scope>
    <source>
        <strain evidence="11">K_DeepCast_150m_m2_040</strain>
    </source>
</reference>
<evidence type="ECO:0000256" key="4">
    <source>
        <dbReference type="ARBA" id="ARBA00024732"/>
    </source>
</evidence>
<evidence type="ECO:0000313" key="12">
    <source>
        <dbReference type="Proteomes" id="UP000779900"/>
    </source>
</evidence>
<dbReference type="GO" id="GO:0005737">
    <property type="term" value="C:cytoplasm"/>
    <property type="evidence" value="ECO:0007669"/>
    <property type="project" value="UniProtKB-SubCell"/>
</dbReference>
<comment type="pathway">
    <text evidence="1 5 6">Protein modification; protein lipoylation via endogenous pathway; protein N(6)-(lipoyl)lysine from octanoyl-[acyl-carrier-protein]: step 1/2.</text>
</comment>
<comment type="similarity">
    <text evidence="5 6">Belongs to the LipB family.</text>
</comment>
<dbReference type="InterPro" id="IPR045864">
    <property type="entry name" value="aa-tRNA-synth_II/BPL/LPL"/>
</dbReference>
<evidence type="ECO:0000313" key="11">
    <source>
        <dbReference type="EMBL" id="MBM3330906.1"/>
    </source>
</evidence>
<feature type="binding site" evidence="5 8">
    <location>
        <begin position="160"/>
        <end position="162"/>
    </location>
    <ligand>
        <name>substrate</name>
    </ligand>
</feature>
<comment type="caution">
    <text evidence="11">The sequence shown here is derived from an EMBL/GenBank/DDBJ whole genome shotgun (WGS) entry which is preliminary data.</text>
</comment>
<dbReference type="PANTHER" id="PTHR10993:SF7">
    <property type="entry name" value="LIPOYLTRANSFERASE 2, MITOCHONDRIAL-RELATED"/>
    <property type="match status" value="1"/>
</dbReference>
<feature type="site" description="Lowers pKa of active site Cys" evidence="5 9">
    <location>
        <position position="144"/>
    </location>
</feature>
<accession>A0A937XFW5</accession>
<evidence type="ECO:0000256" key="6">
    <source>
        <dbReference type="PIRNR" id="PIRNR016262"/>
    </source>
</evidence>
<dbReference type="PIRSF" id="PIRSF016262">
    <property type="entry name" value="LPLase"/>
    <property type="match status" value="1"/>
</dbReference>
<dbReference type="NCBIfam" id="NF010925">
    <property type="entry name" value="PRK14345.1"/>
    <property type="match status" value="1"/>
</dbReference>
<organism evidence="11 12">
    <name type="scientific">candidate division WOR-3 bacterium</name>
    <dbReference type="NCBI Taxonomy" id="2052148"/>
    <lineage>
        <taxon>Bacteria</taxon>
        <taxon>Bacteria division WOR-3</taxon>
    </lineage>
</organism>
<dbReference type="SUPFAM" id="SSF55681">
    <property type="entry name" value="Class II aaRS and biotin synthetases"/>
    <property type="match status" value="1"/>
</dbReference>
<gene>
    <name evidence="5 11" type="primary">lipB</name>
    <name evidence="11" type="ORF">FJY68_03530</name>
</gene>
<dbReference type="CDD" id="cd16444">
    <property type="entry name" value="LipB"/>
    <property type="match status" value="1"/>
</dbReference>
<dbReference type="InterPro" id="IPR004143">
    <property type="entry name" value="BPL_LPL_catalytic"/>
</dbReference>
<evidence type="ECO:0000256" key="9">
    <source>
        <dbReference type="PIRSR" id="PIRSR016262-3"/>
    </source>
</evidence>
<evidence type="ECO:0000256" key="8">
    <source>
        <dbReference type="PIRSR" id="PIRSR016262-2"/>
    </source>
</evidence>
<comment type="subcellular location">
    <subcellularLocation>
        <location evidence="5">Cytoplasm</location>
    </subcellularLocation>
</comment>
<feature type="binding site" evidence="5 8">
    <location>
        <begin position="80"/>
        <end position="87"/>
    </location>
    <ligand>
        <name>substrate</name>
    </ligand>
</feature>
<feature type="domain" description="BPL/LPL catalytic" evidence="10">
    <location>
        <begin position="35"/>
        <end position="216"/>
    </location>
</feature>
<dbReference type="Gene3D" id="3.30.930.10">
    <property type="entry name" value="Bira Bifunctional Protein, Domain 2"/>
    <property type="match status" value="1"/>
</dbReference>
<sequence>MSIGRGSLALLSLGRVEYGRALELQHELRRLRVEDRIADTLVLVEHDPVITLGKSAKASNLLVSEDELARRGVALHRIERGGDVTFHGPGQLVGYPVFKLETGIAGVRRFVEQVEAALIAALAELGVAAGIRPGHIGVWCEERKIASIGIAVKRRVTYHGFALNLAVDPAFFRLINPCGMPDVAMTSVSTEGGVAADARVRSAVVAGFEKVFGVEVQAKLPRILISLTQGLRTSAIASTSDRV</sequence>
<comment type="catalytic activity">
    <reaction evidence="5 6">
        <text>octanoyl-[ACP] + L-lysyl-[protein] = N(6)-octanoyl-L-lysyl-[protein] + holo-[ACP] + H(+)</text>
        <dbReference type="Rhea" id="RHEA:17665"/>
        <dbReference type="Rhea" id="RHEA-COMP:9636"/>
        <dbReference type="Rhea" id="RHEA-COMP:9685"/>
        <dbReference type="Rhea" id="RHEA-COMP:9752"/>
        <dbReference type="Rhea" id="RHEA-COMP:9928"/>
        <dbReference type="ChEBI" id="CHEBI:15378"/>
        <dbReference type="ChEBI" id="CHEBI:29969"/>
        <dbReference type="ChEBI" id="CHEBI:64479"/>
        <dbReference type="ChEBI" id="CHEBI:78463"/>
        <dbReference type="ChEBI" id="CHEBI:78809"/>
        <dbReference type="EC" id="2.3.1.181"/>
    </reaction>
</comment>
<evidence type="ECO:0000259" key="10">
    <source>
        <dbReference type="PROSITE" id="PS51733"/>
    </source>
</evidence>
<dbReference type="AlphaFoldDB" id="A0A937XFW5"/>
<keyword evidence="2 5" id="KW-0808">Transferase</keyword>
<dbReference type="InterPro" id="IPR000544">
    <property type="entry name" value="Octanoyltransferase"/>
</dbReference>
<evidence type="ECO:0000256" key="3">
    <source>
        <dbReference type="ARBA" id="ARBA00023315"/>
    </source>
</evidence>
<dbReference type="EMBL" id="VGIR01000013">
    <property type="protein sequence ID" value="MBM3330906.1"/>
    <property type="molecule type" value="Genomic_DNA"/>
</dbReference>
<keyword evidence="5" id="KW-0963">Cytoplasm</keyword>
<comment type="function">
    <text evidence="4 5 6">Catalyzes the transfer of endogenously produced octanoic acid from octanoyl-acyl-carrier-protein onto the lipoyl domains of lipoate-dependent enzymes. Lipoyl-ACP can also act as a substrate although octanoyl-ACP is likely to be the physiological substrate.</text>
</comment>
<comment type="miscellaneous">
    <text evidence="5">In the reaction, the free carboxyl group of octanoic acid is attached via an amide linkage to the epsilon-amino group of a specific lysine residue of lipoyl domains of lipoate-dependent enzymes.</text>
</comment>
<protein>
    <recommendedName>
        <fullName evidence="5 6">Octanoyltransferase</fullName>
        <ecNumber evidence="5 6">2.3.1.181</ecNumber>
    </recommendedName>
    <alternativeName>
        <fullName evidence="5">Lipoate-protein ligase B</fullName>
    </alternativeName>
    <alternativeName>
        <fullName evidence="5">Lipoyl/octanoyl transferase</fullName>
    </alternativeName>
    <alternativeName>
        <fullName evidence="5">Octanoyl-[acyl-carrier-protein]-protein N-octanoyltransferase</fullName>
    </alternativeName>
</protein>
<evidence type="ECO:0000256" key="7">
    <source>
        <dbReference type="PIRSR" id="PIRSR016262-1"/>
    </source>
</evidence>
<dbReference type="Proteomes" id="UP000779900">
    <property type="component" value="Unassembled WGS sequence"/>
</dbReference>
<dbReference type="GO" id="GO:0033819">
    <property type="term" value="F:lipoyl(octanoyl) transferase activity"/>
    <property type="evidence" value="ECO:0007669"/>
    <property type="project" value="UniProtKB-EC"/>
</dbReference>
<dbReference type="InterPro" id="IPR020605">
    <property type="entry name" value="Octanoyltransferase_CS"/>
</dbReference>
<dbReference type="PANTHER" id="PTHR10993">
    <property type="entry name" value="OCTANOYLTRANSFERASE"/>
    <property type="match status" value="1"/>
</dbReference>
<dbReference type="HAMAP" id="MF_00013">
    <property type="entry name" value="LipB"/>
    <property type="match status" value="1"/>
</dbReference>
<dbReference type="PROSITE" id="PS51733">
    <property type="entry name" value="BPL_LPL_CATALYTIC"/>
    <property type="match status" value="1"/>
</dbReference>
<dbReference type="GO" id="GO:0009249">
    <property type="term" value="P:protein lipoylation"/>
    <property type="evidence" value="ECO:0007669"/>
    <property type="project" value="InterPro"/>
</dbReference>
<dbReference type="EC" id="2.3.1.181" evidence="5 6"/>
<evidence type="ECO:0000256" key="2">
    <source>
        <dbReference type="ARBA" id="ARBA00022679"/>
    </source>
</evidence>
<dbReference type="NCBIfam" id="TIGR00214">
    <property type="entry name" value="lipB"/>
    <property type="match status" value="1"/>
</dbReference>
<keyword evidence="3 5" id="KW-0012">Acyltransferase</keyword>
<feature type="active site" description="Acyl-thioester intermediate" evidence="5 7">
    <location>
        <position position="178"/>
    </location>
</feature>